<evidence type="ECO:0000259" key="3">
    <source>
        <dbReference type="Pfam" id="PF14361"/>
    </source>
</evidence>
<name>A0A7X5XA30_STRMQ</name>
<sequence>MVIGPAAVEWAVWAADRLCHFVLDNIRQVGGGPGPIRMLRQSAESRILDILVHLAEGTEPAHATEYAVAVAADFARRGVELQHALGGITLGHQFLSRTLLELVDRESPAAQRSGAYRTISDLLFRYHNIQLADVAEAYKAERVRWAASTAAARRATVISLLDESEADLSGVGQLLNYDVTGHHLALLAWTADSHLGKVRPEQVHRFVGRLARRVGCTNPLIVPEDDTTLWAWIGRATAFSDDDLAHIRTSPDPEEGVLVALGDRARGLTGFRASHRTAAQTRRVVTLAATGGWLADYDTLGLVSLLTGDPDSASWFIARELGELAAADHKTADIRETVRVYLGTGGSLVAAARRLQVARNTIVYRLKRAEELRGRPVRDRVAELHAALELLHVLGNPDQLSRP</sequence>
<dbReference type="InterPro" id="IPR042070">
    <property type="entry name" value="PucR_C-HTH_sf"/>
</dbReference>
<proteinExistence type="inferred from homology"/>
<feature type="domain" description="RsbT co-antagonist protein RsbRD N-terminal" evidence="3">
    <location>
        <begin position="34"/>
        <end position="153"/>
    </location>
</feature>
<accession>A0A7X5XA30</accession>
<comment type="similarity">
    <text evidence="1">Belongs to the CdaR family.</text>
</comment>
<feature type="domain" description="PucR C-terminal helix-turn-helix" evidence="2">
    <location>
        <begin position="335"/>
        <end position="389"/>
    </location>
</feature>
<dbReference type="Gene3D" id="1.10.10.2840">
    <property type="entry name" value="PucR C-terminal helix-turn-helix domain"/>
    <property type="match status" value="1"/>
</dbReference>
<dbReference type="PANTHER" id="PTHR33744">
    <property type="entry name" value="CARBOHYDRATE DIACID REGULATOR"/>
    <property type="match status" value="1"/>
</dbReference>
<dbReference type="InterPro" id="IPR025736">
    <property type="entry name" value="PucR_C-HTH_dom"/>
</dbReference>
<evidence type="ECO:0000259" key="2">
    <source>
        <dbReference type="Pfam" id="PF13556"/>
    </source>
</evidence>
<organism evidence="5 6">
    <name type="scientific">Streptomyces malaysiensis</name>
    <dbReference type="NCBI Taxonomy" id="92644"/>
    <lineage>
        <taxon>Bacteria</taxon>
        <taxon>Bacillati</taxon>
        <taxon>Actinomycetota</taxon>
        <taxon>Actinomycetes</taxon>
        <taxon>Kitasatosporales</taxon>
        <taxon>Streptomycetaceae</taxon>
        <taxon>Streptomyces</taxon>
        <taxon>Streptomyces violaceusniger group</taxon>
    </lineage>
</organism>
<dbReference type="EMBL" id="JAALLH010000002">
    <property type="protein sequence ID" value="NIY69424.1"/>
    <property type="molecule type" value="Genomic_DNA"/>
</dbReference>
<protein>
    <submittedName>
        <fullName evidence="5">PucR family transcriptional regulator</fullName>
    </submittedName>
</protein>
<reference evidence="5 6" key="1">
    <citation type="submission" date="2020-02" db="EMBL/GenBank/DDBJ databases">
        <title>Streptomyces malaysiensis DSM14702 (JHCC583434, PFL_A843) Genome sequencing and assembly.</title>
        <authorList>
            <person name="Samborskyy M."/>
        </authorList>
    </citation>
    <scope>NUCLEOTIDE SEQUENCE [LARGE SCALE GENOMIC DNA]</scope>
    <source>
        <strain evidence="5 6">DSM 14702</strain>
    </source>
</reference>
<dbReference type="PANTHER" id="PTHR33744:SF1">
    <property type="entry name" value="DNA-BINDING TRANSCRIPTIONAL ACTIVATOR ADER"/>
    <property type="match status" value="1"/>
</dbReference>
<dbReference type="Pfam" id="PF13556">
    <property type="entry name" value="HTH_30"/>
    <property type="match status" value="1"/>
</dbReference>
<feature type="domain" description="CdaR GGDEF-like" evidence="4">
    <location>
        <begin position="165"/>
        <end position="284"/>
    </location>
</feature>
<dbReference type="Pfam" id="PF14361">
    <property type="entry name" value="RsbRD_N"/>
    <property type="match status" value="1"/>
</dbReference>
<evidence type="ECO:0000259" key="4">
    <source>
        <dbReference type="Pfam" id="PF17853"/>
    </source>
</evidence>
<gene>
    <name evidence="5" type="ORF">SMALB_7548</name>
</gene>
<dbReference type="InterPro" id="IPR025751">
    <property type="entry name" value="RsbRD_N_dom"/>
</dbReference>
<evidence type="ECO:0000256" key="1">
    <source>
        <dbReference type="ARBA" id="ARBA00006754"/>
    </source>
</evidence>
<comment type="caution">
    <text evidence="5">The sequence shown here is derived from an EMBL/GenBank/DDBJ whole genome shotgun (WGS) entry which is preliminary data.</text>
</comment>
<dbReference type="InterPro" id="IPR051448">
    <property type="entry name" value="CdaR-like_regulators"/>
</dbReference>
<dbReference type="Pfam" id="PF17853">
    <property type="entry name" value="GGDEF_2"/>
    <property type="match status" value="1"/>
</dbReference>
<dbReference type="InterPro" id="IPR041522">
    <property type="entry name" value="CdaR_GGDEF"/>
</dbReference>
<dbReference type="AlphaFoldDB" id="A0A7X5XA30"/>
<evidence type="ECO:0000313" key="6">
    <source>
        <dbReference type="Proteomes" id="UP000536624"/>
    </source>
</evidence>
<dbReference type="Proteomes" id="UP000536624">
    <property type="component" value="Unassembled WGS sequence"/>
</dbReference>
<evidence type="ECO:0000313" key="5">
    <source>
        <dbReference type="EMBL" id="NIY69424.1"/>
    </source>
</evidence>